<keyword evidence="3" id="KW-0813">Transport</keyword>
<keyword evidence="4 8" id="KW-1003">Cell membrane</keyword>
<feature type="transmembrane region" description="Helical" evidence="8">
    <location>
        <begin position="125"/>
        <end position="146"/>
    </location>
</feature>
<name>A0ABP8MSV7_9BACT</name>
<evidence type="ECO:0000256" key="5">
    <source>
        <dbReference type="ARBA" id="ARBA00022692"/>
    </source>
</evidence>
<comment type="caution">
    <text evidence="9">The sequence shown here is derived from an EMBL/GenBank/DDBJ whole genome shotgun (WGS) entry which is preliminary data.</text>
</comment>
<keyword evidence="7 8" id="KW-0472">Membrane</keyword>
<feature type="transmembrane region" description="Helical" evidence="8">
    <location>
        <begin position="96"/>
        <end position="113"/>
    </location>
</feature>
<evidence type="ECO:0000256" key="6">
    <source>
        <dbReference type="ARBA" id="ARBA00022989"/>
    </source>
</evidence>
<gene>
    <name evidence="9" type="ORF">GCM10023092_14670</name>
</gene>
<feature type="transmembrane region" description="Helical" evidence="8">
    <location>
        <begin position="190"/>
        <end position="212"/>
    </location>
</feature>
<protein>
    <recommendedName>
        <fullName evidence="8">Probable membrane transporter protein</fullName>
    </recommendedName>
</protein>
<dbReference type="InterPro" id="IPR052017">
    <property type="entry name" value="TSUP"/>
</dbReference>
<feature type="transmembrane region" description="Helical" evidence="8">
    <location>
        <begin position="73"/>
        <end position="90"/>
    </location>
</feature>
<dbReference type="Proteomes" id="UP001501410">
    <property type="component" value="Unassembled WGS sequence"/>
</dbReference>
<dbReference type="Pfam" id="PF01925">
    <property type="entry name" value="TauE"/>
    <property type="match status" value="1"/>
</dbReference>
<evidence type="ECO:0000256" key="1">
    <source>
        <dbReference type="ARBA" id="ARBA00004651"/>
    </source>
</evidence>
<evidence type="ECO:0000256" key="2">
    <source>
        <dbReference type="ARBA" id="ARBA00009142"/>
    </source>
</evidence>
<comment type="similarity">
    <text evidence="2 8">Belongs to the 4-toluene sulfonate uptake permease (TSUP) (TC 2.A.102) family.</text>
</comment>
<evidence type="ECO:0000256" key="4">
    <source>
        <dbReference type="ARBA" id="ARBA00022475"/>
    </source>
</evidence>
<comment type="subcellular location">
    <subcellularLocation>
        <location evidence="1 8">Cell membrane</location>
        <topology evidence="1 8">Multi-pass membrane protein</topology>
    </subcellularLocation>
</comment>
<evidence type="ECO:0000256" key="8">
    <source>
        <dbReference type="RuleBase" id="RU363041"/>
    </source>
</evidence>
<reference evidence="10" key="1">
    <citation type="journal article" date="2019" name="Int. J. Syst. Evol. Microbiol.">
        <title>The Global Catalogue of Microorganisms (GCM) 10K type strain sequencing project: providing services to taxonomists for standard genome sequencing and annotation.</title>
        <authorList>
            <consortium name="The Broad Institute Genomics Platform"/>
            <consortium name="The Broad Institute Genome Sequencing Center for Infectious Disease"/>
            <person name="Wu L."/>
            <person name="Ma J."/>
        </authorList>
    </citation>
    <scope>NUCLEOTIDE SEQUENCE [LARGE SCALE GENOMIC DNA]</scope>
    <source>
        <strain evidence="10">JCM 31921</strain>
    </source>
</reference>
<organism evidence="9 10">
    <name type="scientific">Rurimicrobium arvi</name>
    <dbReference type="NCBI Taxonomy" id="2049916"/>
    <lineage>
        <taxon>Bacteria</taxon>
        <taxon>Pseudomonadati</taxon>
        <taxon>Bacteroidota</taxon>
        <taxon>Chitinophagia</taxon>
        <taxon>Chitinophagales</taxon>
        <taxon>Chitinophagaceae</taxon>
        <taxon>Rurimicrobium</taxon>
    </lineage>
</organism>
<keyword evidence="6 8" id="KW-1133">Transmembrane helix</keyword>
<proteinExistence type="inferred from homology"/>
<evidence type="ECO:0000313" key="9">
    <source>
        <dbReference type="EMBL" id="GAA4453765.1"/>
    </source>
</evidence>
<accession>A0ABP8MSV7</accession>
<evidence type="ECO:0000256" key="3">
    <source>
        <dbReference type="ARBA" id="ARBA00022448"/>
    </source>
</evidence>
<evidence type="ECO:0000313" key="10">
    <source>
        <dbReference type="Proteomes" id="UP001501410"/>
    </source>
</evidence>
<dbReference type="InterPro" id="IPR002781">
    <property type="entry name" value="TM_pro_TauE-like"/>
</dbReference>
<keyword evidence="10" id="KW-1185">Reference proteome</keyword>
<dbReference type="PANTHER" id="PTHR30269">
    <property type="entry name" value="TRANSMEMBRANE PROTEIN YFCA"/>
    <property type="match status" value="1"/>
</dbReference>
<keyword evidence="5 8" id="KW-0812">Transmembrane</keyword>
<feature type="transmembrane region" description="Helical" evidence="8">
    <location>
        <begin position="219"/>
        <end position="241"/>
    </location>
</feature>
<dbReference type="PANTHER" id="PTHR30269:SF38">
    <property type="entry name" value="SULFITE EXPORTER TAUE_SAFE"/>
    <property type="match status" value="1"/>
</dbReference>
<evidence type="ECO:0000256" key="7">
    <source>
        <dbReference type="ARBA" id="ARBA00023136"/>
    </source>
</evidence>
<dbReference type="RefSeq" id="WP_344824713.1">
    <property type="nucleotide sequence ID" value="NZ_BAABEZ010000022.1"/>
</dbReference>
<dbReference type="EMBL" id="BAABEZ010000022">
    <property type="protein sequence ID" value="GAA4453765.1"/>
    <property type="molecule type" value="Genomic_DNA"/>
</dbReference>
<feature type="transmembrane region" description="Helical" evidence="8">
    <location>
        <begin position="28"/>
        <end position="52"/>
    </location>
</feature>
<sequence length="249" mass="26914">MERYYLFLLLAFISEILGTVSGFGSSILFVPVASLFFDFKTVLGITAVFHVFSNLSKIALFRHGIQKNIAIKLGIPAVVFVIIGALLTTYLPEKTIGVSMNIILLILSIYLITHFNKVVRPTDTNLYAGGVASGFIAGVAGTGGAIRGITLAAFQLPKDMFIATSALIDLGVDFSRAVVYVGNGYFGKSYLLLIPFLIGISIAGSYVGKLVLRRTSETAFRYIVLGVIVSVSIFQLLHYFIPAQQALSQ</sequence>